<dbReference type="RefSeq" id="WP_091258511.1">
    <property type="nucleotide sequence ID" value="NZ_FNDB01000016.1"/>
</dbReference>
<evidence type="ECO:0000313" key="3">
    <source>
        <dbReference type="Proteomes" id="UP000199274"/>
    </source>
</evidence>
<sequence>MKTIYKAAVLIFTVLFSSTAVFAQTKDEKANLIVQEMLTAMGGIKNYNATHFIQWDFVNRKIFWDKWTGDVRIENPAAKQVVLLNINTLKGKAYENGLLVNDDTKTQELLVKAKNWWINDSYWLVMPWKLQDPGVQLKYIKTDQLPDGKTIDILQLTFNAVGVTPENKYWLYVDKKEHLITQWAYYKNFNDTEPKFLKPWNNYQKTGTILLSFDRPNEDVGPKNVIVKSNFDASIFTEL</sequence>
<evidence type="ECO:0000256" key="1">
    <source>
        <dbReference type="SAM" id="SignalP"/>
    </source>
</evidence>
<reference evidence="3" key="1">
    <citation type="submission" date="2016-10" db="EMBL/GenBank/DDBJ databases">
        <authorList>
            <person name="Varghese N."/>
            <person name="Submissions S."/>
        </authorList>
    </citation>
    <scope>NUCLEOTIDE SEQUENCE [LARGE SCALE GENOMIC DNA]</scope>
    <source>
        <strain evidence="3">CGMCC 1.2747</strain>
    </source>
</reference>
<gene>
    <name evidence="2" type="ORF">SAMN04488062_11677</name>
</gene>
<keyword evidence="1" id="KW-0732">Signal</keyword>
<dbReference type="EMBL" id="FNDB01000016">
    <property type="protein sequence ID" value="SDH86600.1"/>
    <property type="molecule type" value="Genomic_DNA"/>
</dbReference>
<organism evidence="2 3">
    <name type="scientific">Flavobacterium omnivorum</name>
    <dbReference type="NCBI Taxonomy" id="178355"/>
    <lineage>
        <taxon>Bacteria</taxon>
        <taxon>Pseudomonadati</taxon>
        <taxon>Bacteroidota</taxon>
        <taxon>Flavobacteriia</taxon>
        <taxon>Flavobacteriales</taxon>
        <taxon>Flavobacteriaceae</taxon>
        <taxon>Flavobacterium</taxon>
    </lineage>
</organism>
<feature type="signal peptide" evidence="1">
    <location>
        <begin position="1"/>
        <end position="23"/>
    </location>
</feature>
<dbReference type="Proteomes" id="UP000199274">
    <property type="component" value="Unassembled WGS sequence"/>
</dbReference>
<evidence type="ECO:0000313" key="2">
    <source>
        <dbReference type="EMBL" id="SDH86600.1"/>
    </source>
</evidence>
<dbReference type="OrthoDB" id="892266at2"/>
<evidence type="ECO:0008006" key="4">
    <source>
        <dbReference type="Google" id="ProtNLM"/>
    </source>
</evidence>
<protein>
    <recommendedName>
        <fullName evidence="4">Outer membrane lipoprotein-sorting protein</fullName>
    </recommendedName>
</protein>
<keyword evidence="3" id="KW-1185">Reference proteome</keyword>
<proteinExistence type="predicted"/>
<feature type="chain" id="PRO_5011620808" description="Outer membrane lipoprotein-sorting protein" evidence="1">
    <location>
        <begin position="24"/>
        <end position="239"/>
    </location>
</feature>
<dbReference type="STRING" id="178355.SAMN04488062_11677"/>
<accession>A0A1G8FWZ7</accession>
<name>A0A1G8FWZ7_9FLAO</name>
<dbReference type="AlphaFoldDB" id="A0A1G8FWZ7"/>